<dbReference type="STRING" id="402600.SAMN05216188_12590"/>
<organism evidence="2 3">
    <name type="scientific">Lentzea xinjiangensis</name>
    <dbReference type="NCBI Taxonomy" id="402600"/>
    <lineage>
        <taxon>Bacteria</taxon>
        <taxon>Bacillati</taxon>
        <taxon>Actinomycetota</taxon>
        <taxon>Actinomycetes</taxon>
        <taxon>Pseudonocardiales</taxon>
        <taxon>Pseudonocardiaceae</taxon>
        <taxon>Lentzea</taxon>
    </lineage>
</organism>
<dbReference type="InterPro" id="IPR003018">
    <property type="entry name" value="GAF"/>
</dbReference>
<dbReference type="GO" id="GO:0003723">
    <property type="term" value="F:RNA binding"/>
    <property type="evidence" value="ECO:0007669"/>
    <property type="project" value="InterPro"/>
</dbReference>
<dbReference type="Gene3D" id="3.30.450.40">
    <property type="match status" value="1"/>
</dbReference>
<sequence length="236" mass="24941">MVDGRRYQRLWRLVTARARGRDFSGWAGVVCVVAVEDVGVDGAAISLRSSGRAQELAAASGSWARGLEELQYSAGDGPGVEAFTTARPVFVTELDRAGQRWPGFLDTATGLGLAAVFSFPLQAGAVRLGTLDLYRREPGALPADRLADAAVLADLATGALLIDAASGEGASWAQADLPGHYDDVNVAAGMLATALRISVDDAFLRLRARAFSSGEPLLGIARSVLDRRLRLDLFLD</sequence>
<dbReference type="Proteomes" id="UP000199352">
    <property type="component" value="Unassembled WGS sequence"/>
</dbReference>
<dbReference type="EMBL" id="FOFR01000025">
    <property type="protein sequence ID" value="SES18971.1"/>
    <property type="molecule type" value="Genomic_DNA"/>
</dbReference>
<protein>
    <submittedName>
        <fullName evidence="2">ANTAR domain-containing protein</fullName>
    </submittedName>
</protein>
<dbReference type="SMART" id="SM01012">
    <property type="entry name" value="ANTAR"/>
    <property type="match status" value="1"/>
</dbReference>
<name>A0A1H9VBR2_9PSEU</name>
<dbReference type="RefSeq" id="WP_089959825.1">
    <property type="nucleotide sequence ID" value="NZ_FOFR01000025.1"/>
</dbReference>
<accession>A0A1H9VBR2</accession>
<dbReference type="AlphaFoldDB" id="A0A1H9VBR2"/>
<feature type="domain" description="ANTAR" evidence="1">
    <location>
        <begin position="173"/>
        <end position="225"/>
    </location>
</feature>
<dbReference type="OrthoDB" id="7466251at2"/>
<dbReference type="SUPFAM" id="SSF55781">
    <property type="entry name" value="GAF domain-like"/>
    <property type="match status" value="1"/>
</dbReference>
<dbReference type="InterPro" id="IPR029016">
    <property type="entry name" value="GAF-like_dom_sf"/>
</dbReference>
<evidence type="ECO:0000313" key="3">
    <source>
        <dbReference type="Proteomes" id="UP000199352"/>
    </source>
</evidence>
<reference evidence="3" key="1">
    <citation type="submission" date="2016-10" db="EMBL/GenBank/DDBJ databases">
        <authorList>
            <person name="Varghese N."/>
            <person name="Submissions S."/>
        </authorList>
    </citation>
    <scope>NUCLEOTIDE SEQUENCE [LARGE SCALE GENOMIC DNA]</scope>
    <source>
        <strain evidence="3">CGMCC 4.3525</strain>
    </source>
</reference>
<proteinExistence type="predicted"/>
<evidence type="ECO:0000259" key="1">
    <source>
        <dbReference type="SMART" id="SM01012"/>
    </source>
</evidence>
<dbReference type="InterPro" id="IPR005561">
    <property type="entry name" value="ANTAR"/>
</dbReference>
<keyword evidence="3" id="KW-1185">Reference proteome</keyword>
<evidence type="ECO:0000313" key="2">
    <source>
        <dbReference type="EMBL" id="SES18971.1"/>
    </source>
</evidence>
<gene>
    <name evidence="2" type="ORF">SAMN05216188_12590</name>
</gene>
<dbReference type="Pfam" id="PF01590">
    <property type="entry name" value="GAF"/>
    <property type="match status" value="1"/>
</dbReference>